<dbReference type="InterPro" id="IPR000408">
    <property type="entry name" value="Reg_chr_condens"/>
</dbReference>
<evidence type="ECO:0000256" key="2">
    <source>
        <dbReference type="PROSITE-ProRule" id="PRU00235"/>
    </source>
</evidence>
<gene>
    <name evidence="5" type="primary">Aste57867_23157</name>
    <name evidence="4" type="ORF">As57867_023086</name>
    <name evidence="5" type="ORF">ASTE57867_23157</name>
</gene>
<dbReference type="InterPro" id="IPR009091">
    <property type="entry name" value="RCC1/BLIP-II"/>
</dbReference>
<dbReference type="Proteomes" id="UP000332933">
    <property type="component" value="Unassembled WGS sequence"/>
</dbReference>
<dbReference type="AlphaFoldDB" id="A0A485LMT6"/>
<dbReference type="PROSITE" id="PS50012">
    <property type="entry name" value="RCC1_3"/>
    <property type="match status" value="6"/>
</dbReference>
<feature type="repeat" description="RCC1" evidence="2">
    <location>
        <begin position="178"/>
        <end position="229"/>
    </location>
</feature>
<feature type="repeat" description="RCC1" evidence="2">
    <location>
        <begin position="60"/>
        <end position="111"/>
    </location>
</feature>
<dbReference type="PANTHER" id="PTHR22870:SF360">
    <property type="entry name" value="ULTRAVIOLET-B RECEPTOR UVR8"/>
    <property type="match status" value="1"/>
</dbReference>
<dbReference type="EMBL" id="VJMH01007229">
    <property type="protein sequence ID" value="KAF0684913.1"/>
    <property type="molecule type" value="Genomic_DNA"/>
</dbReference>
<feature type="repeat" description="RCC1" evidence="2">
    <location>
        <begin position="348"/>
        <end position="404"/>
    </location>
</feature>
<dbReference type="PRINTS" id="PR00633">
    <property type="entry name" value="RCCNDNSATION"/>
</dbReference>
<dbReference type="EMBL" id="CAADRA010007255">
    <property type="protein sequence ID" value="VFT99805.1"/>
    <property type="molecule type" value="Genomic_DNA"/>
</dbReference>
<evidence type="ECO:0000313" key="6">
    <source>
        <dbReference type="Proteomes" id="UP000332933"/>
    </source>
</evidence>
<evidence type="ECO:0000313" key="5">
    <source>
        <dbReference type="EMBL" id="VFT99805.1"/>
    </source>
</evidence>
<dbReference type="PANTHER" id="PTHR22870">
    <property type="entry name" value="REGULATOR OF CHROMOSOME CONDENSATION"/>
    <property type="match status" value="1"/>
</dbReference>
<keyword evidence="1" id="KW-0677">Repeat</keyword>
<dbReference type="Pfam" id="PF00415">
    <property type="entry name" value="RCC1"/>
    <property type="match status" value="6"/>
</dbReference>
<dbReference type="SUPFAM" id="SSF50985">
    <property type="entry name" value="RCC1/BLIP-II"/>
    <property type="match status" value="1"/>
</dbReference>
<feature type="repeat" description="RCC1" evidence="2">
    <location>
        <begin position="230"/>
        <end position="279"/>
    </location>
</feature>
<accession>A0A485LMT6</accession>
<evidence type="ECO:0000256" key="1">
    <source>
        <dbReference type="ARBA" id="ARBA00022737"/>
    </source>
</evidence>
<organism evidence="5 6">
    <name type="scientific">Aphanomyces stellatus</name>
    <dbReference type="NCBI Taxonomy" id="120398"/>
    <lineage>
        <taxon>Eukaryota</taxon>
        <taxon>Sar</taxon>
        <taxon>Stramenopiles</taxon>
        <taxon>Oomycota</taxon>
        <taxon>Saprolegniomycetes</taxon>
        <taxon>Saprolegniales</taxon>
        <taxon>Verrucalvaceae</taxon>
        <taxon>Aphanomyces</taxon>
    </lineage>
</organism>
<feature type="repeat" description="RCC1" evidence="2">
    <location>
        <begin position="405"/>
        <end position="457"/>
    </location>
</feature>
<feature type="region of interest" description="Disordered" evidence="3">
    <location>
        <begin position="562"/>
        <end position="596"/>
    </location>
</feature>
<feature type="compositionally biased region" description="Polar residues" evidence="3">
    <location>
        <begin position="584"/>
        <end position="596"/>
    </location>
</feature>
<keyword evidence="6" id="KW-1185">Reference proteome</keyword>
<sequence>MADNAKDAAAQVTSRSKYPHLAIQPTAIPPNVIPDPIALLGRQLKVMATLARATSAMLETDIQSWGYGVEGSLGHDRTVNCEFPTPVTTFRHTTIQQCAAGRHLSLFLNDQGQVFQTGKMSDRITASHWKPKLIAGLPRILTTAAGDKACYAISAPSRTTPHHVSLKATSDTPAEGGGVLYAWGCGILGQLGHGTEVDQKVPRPVTAFDSIHITLVRAGFHFAAAISDAGHLYTWGCGRHGQLGHNATTNEVTPRRVERLLSVTDVSLGSTHVLAISGPLVYSWGQNLSGSLGIGGDDRDVLIPTEVMFFRHMQATKVAAGTDHSLVVRHMCVCVAKPSQLCVIGVKTHVYACGSNRFGQLGINMTVSHSDYPQCIEEFEYASLSRRVAQIQAGDRVSVALLVTGEVLAWGDGTYGKTGHSNARKLTCVPWPIEAINHRFALHVAVGHSHTLALFRRDDKTMDRFRNFQLHSLASHLTLREASHGDASGCLCVHATRSTRAPFGLYYLCATCNLEPLCRWCSRQCHAGHDLQWTVLESATSYHCTCTNQSTHPMAAVDETASCGAPQEDAPGFGSKRNDDDVQINGNRAYSRQSDV</sequence>
<proteinExistence type="predicted"/>
<reference evidence="4" key="2">
    <citation type="submission" date="2019-06" db="EMBL/GenBank/DDBJ databases">
        <title>Genomics analysis of Aphanomyces spp. identifies a new class of oomycete effector associated with host adaptation.</title>
        <authorList>
            <person name="Gaulin E."/>
        </authorList>
    </citation>
    <scope>NUCLEOTIDE SEQUENCE</scope>
    <source>
        <strain evidence="4">CBS 578.67</strain>
    </source>
</reference>
<dbReference type="InterPro" id="IPR051210">
    <property type="entry name" value="Ub_ligase/GEF_domain"/>
</dbReference>
<evidence type="ECO:0000256" key="3">
    <source>
        <dbReference type="SAM" id="MobiDB-lite"/>
    </source>
</evidence>
<evidence type="ECO:0000313" key="4">
    <source>
        <dbReference type="EMBL" id="KAF0684913.1"/>
    </source>
</evidence>
<dbReference type="Gene3D" id="2.130.10.30">
    <property type="entry name" value="Regulator of chromosome condensation 1/beta-lactamase-inhibitor protein II"/>
    <property type="match status" value="3"/>
</dbReference>
<feature type="repeat" description="RCC1" evidence="2">
    <location>
        <begin position="279"/>
        <end position="331"/>
    </location>
</feature>
<reference evidence="5 6" key="1">
    <citation type="submission" date="2019-03" db="EMBL/GenBank/DDBJ databases">
        <authorList>
            <person name="Gaulin E."/>
            <person name="Dumas B."/>
        </authorList>
    </citation>
    <scope>NUCLEOTIDE SEQUENCE [LARGE SCALE GENOMIC DNA]</scope>
    <source>
        <strain evidence="5">CBS 568.67</strain>
    </source>
</reference>
<name>A0A485LMT6_9STRA</name>
<protein>
    <submittedName>
        <fullName evidence="5">Aste57867_23157 protein</fullName>
    </submittedName>
</protein>
<dbReference type="OrthoDB" id="5981550at2759"/>